<keyword evidence="1" id="KW-0238">DNA-binding</keyword>
<keyword evidence="2" id="KW-1185">Reference proteome</keyword>
<evidence type="ECO:0000313" key="2">
    <source>
        <dbReference type="Proteomes" id="UP001489719"/>
    </source>
</evidence>
<protein>
    <submittedName>
        <fullName evidence="1">Transposase DNA-binding domain-containing protein</fullName>
    </submittedName>
</protein>
<comment type="caution">
    <text evidence="1">The sequence shown here is derived from an EMBL/GenBank/DDBJ whole genome shotgun (WGS) entry which is preliminary data.</text>
</comment>
<evidence type="ECO:0000313" key="1">
    <source>
        <dbReference type="EMBL" id="KAK9324251.1"/>
    </source>
</evidence>
<accession>A0ACC3TTK6</accession>
<organism evidence="1 2">
    <name type="scientific">Lipomyces orientalis</name>
    <dbReference type="NCBI Taxonomy" id="1233043"/>
    <lineage>
        <taxon>Eukaryota</taxon>
        <taxon>Fungi</taxon>
        <taxon>Dikarya</taxon>
        <taxon>Ascomycota</taxon>
        <taxon>Saccharomycotina</taxon>
        <taxon>Lipomycetes</taxon>
        <taxon>Lipomycetales</taxon>
        <taxon>Lipomycetaceae</taxon>
        <taxon>Lipomyces</taxon>
    </lineage>
</organism>
<reference evidence="2" key="1">
    <citation type="journal article" date="2024" name="Front. Bioeng. Biotechnol.">
        <title>Genome-scale model development and genomic sequencing of the oleaginous clade Lipomyces.</title>
        <authorList>
            <person name="Czajka J.J."/>
            <person name="Han Y."/>
            <person name="Kim J."/>
            <person name="Mondo S.J."/>
            <person name="Hofstad B.A."/>
            <person name="Robles A."/>
            <person name="Haridas S."/>
            <person name="Riley R."/>
            <person name="LaButti K."/>
            <person name="Pangilinan J."/>
            <person name="Andreopoulos W."/>
            <person name="Lipzen A."/>
            <person name="Yan J."/>
            <person name="Wang M."/>
            <person name="Ng V."/>
            <person name="Grigoriev I.V."/>
            <person name="Spatafora J.W."/>
            <person name="Magnuson J.K."/>
            <person name="Baker S.E."/>
            <person name="Pomraning K.R."/>
        </authorList>
    </citation>
    <scope>NUCLEOTIDE SEQUENCE [LARGE SCALE GENOMIC DNA]</scope>
    <source>
        <strain evidence="2">CBS 10300</strain>
    </source>
</reference>
<dbReference type="EMBL" id="MU970052">
    <property type="protein sequence ID" value="KAK9324251.1"/>
    <property type="molecule type" value="Genomic_DNA"/>
</dbReference>
<name>A0ACC3TTK6_9ASCO</name>
<sequence>MSYNKNHSCGWLSDADSTPVNHVHASCARRPVLVYSVSCASRLTVNVPTVSTALVSRLISQSSLSPSFEHYSTMDLQQTKQKQQQQQQCLPVPFWNSVSARASEQMWLPSSSSCQAKDWGQLAIARGWGTCLRWSSRAEVRYNLEWLVDDDTGKEGPAKRQKLEKAAAEKVRKIRLYPTAEQKKILLNWMGAARWTYNECLRAIEDEGVPRSKKAMRARAINREAIKTLKRPWLEETPYDIRDAAMDDLLKAFHSGLARYKNDKKNFKIGYRSGKRCFQESIVIHSKHWAHGSGKYAFLRHMKSAEKLPEKLSSDSRLVMERSTGHFYLCVPGPLEMVKSPTGVPRVISLDPGVRSFMTGYTPDGEVVELGKGDIGHIYRLCHRMDDLQSRHSVKGLDHRKKWRMRRAATMIRRRIRNLVDDMHCRSARYLCSSFNLIILPTFPTQQMIGRGRRRIRSKTARAMATWAHYRFQKRLMDKAREYKCCKVVLVSEAHTSKTCGACGRLNNVGGSKVFKCSPCGLVCDRDINGARNILIRYCTKVAGGESVTD</sequence>
<gene>
    <name evidence="1" type="ORF">V1517DRAFT_344588</name>
</gene>
<dbReference type="Proteomes" id="UP001489719">
    <property type="component" value="Unassembled WGS sequence"/>
</dbReference>
<proteinExistence type="predicted"/>